<dbReference type="InterPro" id="IPR007543">
    <property type="entry name" value="LptD_C"/>
</dbReference>
<dbReference type="EMBL" id="JACCCW010000001">
    <property type="protein sequence ID" value="NYF78818.1"/>
    <property type="molecule type" value="Genomic_DNA"/>
</dbReference>
<dbReference type="HAMAP" id="MF_01411">
    <property type="entry name" value="LPS_assembly_LptD"/>
    <property type="match status" value="1"/>
</dbReference>
<feature type="domain" description="LptD C-terminal" evidence="2">
    <location>
        <begin position="322"/>
        <end position="733"/>
    </location>
</feature>
<reference evidence="3 4" key="1">
    <citation type="submission" date="2020-07" db="EMBL/GenBank/DDBJ databases">
        <title>Genomic Encyclopedia of Type Strains, Phase IV (KMG-V): Genome sequencing to study the core and pangenomes of soil and plant-associated prokaryotes.</title>
        <authorList>
            <person name="Whitman W."/>
        </authorList>
    </citation>
    <scope>NUCLEOTIDE SEQUENCE [LARGE SCALE GENOMIC DNA]</scope>
    <source>
        <strain evidence="3 4">X4EP2</strain>
    </source>
</reference>
<dbReference type="RefSeq" id="WP_348640793.1">
    <property type="nucleotide sequence ID" value="NZ_JACCCW010000001.1"/>
</dbReference>
<evidence type="ECO:0000313" key="4">
    <source>
        <dbReference type="Proteomes" id="UP000589520"/>
    </source>
</evidence>
<evidence type="ECO:0000259" key="2">
    <source>
        <dbReference type="Pfam" id="PF04453"/>
    </source>
</evidence>
<dbReference type="AlphaFoldDB" id="A0A7Y9PF77"/>
<dbReference type="Gene3D" id="2.60.450.10">
    <property type="entry name" value="Lipopolysaccharide (LPS) transport protein A like domain"/>
    <property type="match status" value="1"/>
</dbReference>
<name>A0A7Y9PF77_9BACT</name>
<evidence type="ECO:0000256" key="1">
    <source>
        <dbReference type="SAM" id="MobiDB-lite"/>
    </source>
</evidence>
<dbReference type="GO" id="GO:0009279">
    <property type="term" value="C:cell outer membrane"/>
    <property type="evidence" value="ECO:0007669"/>
    <property type="project" value="InterPro"/>
</dbReference>
<sequence length="834" mass="91750">MIAASHPHLAAQEVTTQAPPAAAVSASGGEAADTLPDGPDAQRFPTAVPLPAKDDGQNAVIESDTQTERNGRYTLDGNVVITYGDRVLHADHIEYDENSGDLTATGHLLATGGENDERIHASHGTANLKEQTARFYDVTGSVGMKTSGSKLVYTSGNPFLFTGKMVVRTGPSEYQVYDGTVTSCQLPRPDWLLSAKRFDVDSEKARARNSVFHLLNLPLLYLPYVTHPVEIGGRQSGILIPDISHSSSKGYILGEEFYWAINRSMDLTAALIYYSLRGWEQSATFRYKGQGYDFATGHYSGLQDRGYTPAGGVYTNQGGEDVTFKARHDLTPQSRVAADVEYLSSYAYREAFSNSFNQAVSSDILSIAYAVKETDGFEASARADRYQGLKQAAIAGVPATPTTAAVAAVPEEQVRIFHVPSLDLNTTDHRIGATPLLWSLESSTSGLKRVQPNFASGGITERLDMHPQIALPLSVGGWNLFSSVAMRETYYSRSRQPPRVGGTGTVELTRDLNRADVEFQAELRPPVIERTFSGTWFNNLFGGADVRHTIEPVATYRYVSGVDNFLNVLRFDDKDIVSNTNEVEYGVTQRLFVRHAPSKACSLKDLETLSHTTPTDEDTKLMSHCSTSERVQWRVTQKYFIDSTFGGAVQNGRRNIFDTTLDLTGIAFLTEPREISPLLSRLRVQTSEKTDVEWDFDYDTGAKKFTADNIFADYHEGKAFAGLSYARLNAPGRFYTDGATSQVSDFSQLRTLLGYGSPTKPGFGLAANAGFDLRQDALQYAALQTSYNWNCCGLSVEYRKFELGSVRNESSYRFNFTLANIGTAGNLRRAEQLF</sequence>
<dbReference type="InterPro" id="IPR020889">
    <property type="entry name" value="LipoPS_assembly_LptD"/>
</dbReference>
<keyword evidence="4" id="KW-1185">Reference proteome</keyword>
<dbReference type="Pfam" id="PF04453">
    <property type="entry name" value="LptD"/>
    <property type="match status" value="1"/>
</dbReference>
<dbReference type="GO" id="GO:0015920">
    <property type="term" value="P:lipopolysaccharide transport"/>
    <property type="evidence" value="ECO:0007669"/>
    <property type="project" value="InterPro"/>
</dbReference>
<dbReference type="PANTHER" id="PTHR30189">
    <property type="entry name" value="LPS-ASSEMBLY PROTEIN"/>
    <property type="match status" value="1"/>
</dbReference>
<dbReference type="GO" id="GO:1990351">
    <property type="term" value="C:transporter complex"/>
    <property type="evidence" value="ECO:0007669"/>
    <property type="project" value="TreeGrafter"/>
</dbReference>
<gene>
    <name evidence="3" type="ORF">HDF17_001105</name>
</gene>
<dbReference type="PANTHER" id="PTHR30189:SF1">
    <property type="entry name" value="LPS-ASSEMBLY PROTEIN LPTD"/>
    <property type="match status" value="1"/>
</dbReference>
<evidence type="ECO:0000313" key="3">
    <source>
        <dbReference type="EMBL" id="NYF78818.1"/>
    </source>
</evidence>
<proteinExistence type="inferred from homology"/>
<protein>
    <submittedName>
        <fullName evidence="3">LPS-assembly protein</fullName>
    </submittedName>
</protein>
<feature type="region of interest" description="Disordered" evidence="1">
    <location>
        <begin position="1"/>
        <end position="70"/>
    </location>
</feature>
<dbReference type="Proteomes" id="UP000589520">
    <property type="component" value="Unassembled WGS sequence"/>
</dbReference>
<organism evidence="3 4">
    <name type="scientific">Granulicella arctica</name>
    <dbReference type="NCBI Taxonomy" id="940613"/>
    <lineage>
        <taxon>Bacteria</taxon>
        <taxon>Pseudomonadati</taxon>
        <taxon>Acidobacteriota</taxon>
        <taxon>Terriglobia</taxon>
        <taxon>Terriglobales</taxon>
        <taxon>Acidobacteriaceae</taxon>
        <taxon>Granulicella</taxon>
    </lineage>
</organism>
<dbReference type="GO" id="GO:0043165">
    <property type="term" value="P:Gram-negative-bacterium-type cell outer membrane assembly"/>
    <property type="evidence" value="ECO:0007669"/>
    <property type="project" value="InterPro"/>
</dbReference>
<comment type="caution">
    <text evidence="3">The sequence shown here is derived from an EMBL/GenBank/DDBJ whole genome shotgun (WGS) entry which is preliminary data.</text>
</comment>
<dbReference type="InterPro" id="IPR050218">
    <property type="entry name" value="LptD"/>
</dbReference>
<feature type="compositionally biased region" description="Low complexity" evidence="1">
    <location>
        <begin position="10"/>
        <end position="32"/>
    </location>
</feature>
<accession>A0A7Y9PF77</accession>